<organism evidence="1 2">
    <name type="scientific">Mikania micrantha</name>
    <name type="common">bitter vine</name>
    <dbReference type="NCBI Taxonomy" id="192012"/>
    <lineage>
        <taxon>Eukaryota</taxon>
        <taxon>Viridiplantae</taxon>
        <taxon>Streptophyta</taxon>
        <taxon>Embryophyta</taxon>
        <taxon>Tracheophyta</taxon>
        <taxon>Spermatophyta</taxon>
        <taxon>Magnoliopsida</taxon>
        <taxon>eudicotyledons</taxon>
        <taxon>Gunneridae</taxon>
        <taxon>Pentapetalae</taxon>
        <taxon>asterids</taxon>
        <taxon>campanulids</taxon>
        <taxon>Asterales</taxon>
        <taxon>Asteraceae</taxon>
        <taxon>Asteroideae</taxon>
        <taxon>Heliantheae alliance</taxon>
        <taxon>Eupatorieae</taxon>
        <taxon>Mikania</taxon>
    </lineage>
</organism>
<dbReference type="AlphaFoldDB" id="A0A5N6NQW3"/>
<keyword evidence="2" id="KW-1185">Reference proteome</keyword>
<evidence type="ECO:0000313" key="1">
    <source>
        <dbReference type="EMBL" id="KAD4982870.1"/>
    </source>
</evidence>
<proteinExistence type="predicted"/>
<dbReference type="Proteomes" id="UP000326396">
    <property type="component" value="Linkage Group LG18"/>
</dbReference>
<dbReference type="EMBL" id="SZYD01000010">
    <property type="protein sequence ID" value="KAD4982870.1"/>
    <property type="molecule type" value="Genomic_DNA"/>
</dbReference>
<reference evidence="1 2" key="1">
    <citation type="submission" date="2019-05" db="EMBL/GenBank/DDBJ databases">
        <title>Mikania micrantha, genome provides insights into the molecular mechanism of rapid growth.</title>
        <authorList>
            <person name="Liu B."/>
        </authorList>
    </citation>
    <scope>NUCLEOTIDE SEQUENCE [LARGE SCALE GENOMIC DNA]</scope>
    <source>
        <strain evidence="1">NLD-2019</strain>
        <tissue evidence="1">Leaf</tissue>
    </source>
</reference>
<comment type="caution">
    <text evidence="1">The sequence shown here is derived from an EMBL/GenBank/DDBJ whole genome shotgun (WGS) entry which is preliminary data.</text>
</comment>
<accession>A0A5N6NQW3</accession>
<protein>
    <submittedName>
        <fullName evidence="1">Uncharacterized protein</fullName>
    </submittedName>
</protein>
<gene>
    <name evidence="1" type="ORF">E3N88_19541</name>
</gene>
<name>A0A5N6NQW3_9ASTR</name>
<sequence length="81" mass="8918">MKTLSEYLNFVSSAGCCDAGGRAEAFPSDEGFDWGRMNFSLEIGVPESELLTVKIGSWKRDKTTCVRGAIGHMRCALGRWL</sequence>
<evidence type="ECO:0000313" key="2">
    <source>
        <dbReference type="Proteomes" id="UP000326396"/>
    </source>
</evidence>